<dbReference type="Proteomes" id="UP000188879">
    <property type="component" value="Unassembled WGS sequence"/>
</dbReference>
<dbReference type="AlphaFoldDB" id="A0A1V2H3R2"/>
<dbReference type="InterPro" id="IPR013819">
    <property type="entry name" value="LipOase_C"/>
</dbReference>
<keyword evidence="4" id="KW-1185">Reference proteome</keyword>
<dbReference type="GO" id="GO:0046872">
    <property type="term" value="F:metal ion binding"/>
    <property type="evidence" value="ECO:0007669"/>
    <property type="project" value="InterPro"/>
</dbReference>
<dbReference type="GO" id="GO:0016702">
    <property type="term" value="F:oxidoreductase activity, acting on single donors with incorporation of molecular oxygen, incorporation of two atoms of oxygen"/>
    <property type="evidence" value="ECO:0007669"/>
    <property type="project" value="InterPro"/>
</dbReference>
<dbReference type="Pfam" id="PF01656">
    <property type="entry name" value="CbiA"/>
    <property type="match status" value="1"/>
</dbReference>
<dbReference type="PANTHER" id="PTHR13696:SF96">
    <property type="entry name" value="COBQ_COBB_MIND_PARA NUCLEOTIDE BINDING DOMAIN-CONTAINING PROTEIN"/>
    <property type="match status" value="1"/>
</dbReference>
<evidence type="ECO:0000313" key="3">
    <source>
        <dbReference type="EMBL" id="ONG54206.1"/>
    </source>
</evidence>
<dbReference type="PIRSF" id="PIRSF009320">
    <property type="entry name" value="Nuc_binding_HP_1000"/>
    <property type="match status" value="1"/>
</dbReference>
<dbReference type="PANTHER" id="PTHR13696">
    <property type="entry name" value="P-LOOP CONTAINING NUCLEOSIDE TRIPHOSPHATE HYDROLASE"/>
    <property type="match status" value="1"/>
</dbReference>
<dbReference type="RefSeq" id="WP_076957348.1">
    <property type="nucleotide sequence ID" value="NZ_MLCO01000088.1"/>
</dbReference>
<comment type="caution">
    <text evidence="3">The sequence shown here is derived from an EMBL/GenBank/DDBJ whole genome shotgun (WGS) entry which is preliminary data.</text>
</comment>
<dbReference type="EMBL" id="MLCO01000088">
    <property type="protein sequence ID" value="ONG54206.1"/>
    <property type="molecule type" value="Genomic_DNA"/>
</dbReference>
<feature type="region of interest" description="Disordered" evidence="1">
    <location>
        <begin position="1"/>
        <end position="28"/>
    </location>
</feature>
<dbReference type="OrthoDB" id="7331108at2"/>
<dbReference type="SUPFAM" id="SSF52540">
    <property type="entry name" value="P-loop containing nucleoside triphosphate hydrolases"/>
    <property type="match status" value="1"/>
</dbReference>
<proteinExistence type="predicted"/>
<accession>A0A1V2H3R2</accession>
<evidence type="ECO:0000256" key="1">
    <source>
        <dbReference type="SAM" id="MobiDB-lite"/>
    </source>
</evidence>
<reference evidence="3 4" key="1">
    <citation type="submission" date="2016-10" db="EMBL/GenBank/DDBJ databases">
        <title>Draft Genome sequence of Roseomonas sp. strain M3.</title>
        <authorList>
            <person name="Subhash Y."/>
            <person name="Lee S."/>
        </authorList>
    </citation>
    <scope>NUCLEOTIDE SEQUENCE [LARGE SCALE GENOMIC DNA]</scope>
    <source>
        <strain evidence="3 4">M3</strain>
    </source>
</reference>
<dbReference type="Gene3D" id="3.40.50.300">
    <property type="entry name" value="P-loop containing nucleotide triphosphate hydrolases"/>
    <property type="match status" value="1"/>
</dbReference>
<evidence type="ECO:0000313" key="4">
    <source>
        <dbReference type="Proteomes" id="UP000188879"/>
    </source>
</evidence>
<feature type="domain" description="Lipoxygenase" evidence="2">
    <location>
        <begin position="1"/>
        <end position="115"/>
    </location>
</feature>
<dbReference type="InterPro" id="IPR002586">
    <property type="entry name" value="CobQ/CobB/MinD/ParA_Nub-bd_dom"/>
</dbReference>
<feature type="compositionally biased region" description="Polar residues" evidence="1">
    <location>
        <begin position="19"/>
        <end position="28"/>
    </location>
</feature>
<organism evidence="3 4">
    <name type="scientific">Teichococcus deserti</name>
    <dbReference type="NCBI Taxonomy" id="1817963"/>
    <lineage>
        <taxon>Bacteria</taxon>
        <taxon>Pseudomonadati</taxon>
        <taxon>Pseudomonadota</taxon>
        <taxon>Alphaproteobacteria</taxon>
        <taxon>Acetobacterales</taxon>
        <taxon>Roseomonadaceae</taxon>
        <taxon>Roseomonas</taxon>
    </lineage>
</organism>
<evidence type="ECO:0000259" key="2">
    <source>
        <dbReference type="PROSITE" id="PS51393"/>
    </source>
</evidence>
<gene>
    <name evidence="3" type="ORF">BKE38_10710</name>
</gene>
<dbReference type="PROSITE" id="PS51393">
    <property type="entry name" value="LIPOXYGENASE_3"/>
    <property type="match status" value="1"/>
</dbReference>
<sequence length="238" mass="25788">MPPAKPATASPKNTARWLSCQSPKGGTGKTTSVLNLATFAARDGLRTAILDTDMQRSLSAWHRLRPADAAPIRLFSRPLTEIEAAIAEIDATPDLDIVLVDTPPAIEYLPQQTSILLDRSDFVLVPATTGKPDVDSVIGWMALLKERRIRSAFLINRASRVTLPAKSKGAEPATGTLSFRDAQRRLNKAGLLCPLPVRQLEDIQNTHGYGVGVCEISGAKGAEDFEAAWDFVRNMMGL</sequence>
<protein>
    <recommendedName>
        <fullName evidence="2">Lipoxygenase domain-containing protein</fullName>
    </recommendedName>
</protein>
<name>A0A1V2H3R2_9PROT</name>
<dbReference type="InterPro" id="IPR027417">
    <property type="entry name" value="P-loop_NTPase"/>
</dbReference>
<dbReference type="CDD" id="cd02042">
    <property type="entry name" value="ParAB_family"/>
    <property type="match status" value="1"/>
</dbReference>
<dbReference type="InterPro" id="IPR050678">
    <property type="entry name" value="DNA_Partitioning_ATPase"/>
</dbReference>